<gene>
    <name evidence="3" type="ORF">SDAV_001579</name>
</gene>
<keyword evidence="1" id="KW-0472">Membrane</keyword>
<proteinExistence type="predicted"/>
<feature type="transmembrane region" description="Helical" evidence="1">
    <location>
        <begin position="220"/>
        <end position="247"/>
    </location>
</feature>
<keyword evidence="1" id="KW-1133">Transmembrane helix</keyword>
<keyword evidence="2" id="KW-0732">Signal</keyword>
<evidence type="ECO:0008006" key="5">
    <source>
        <dbReference type="Google" id="ProtNLM"/>
    </source>
</evidence>
<keyword evidence="4" id="KW-1185">Reference proteome</keyword>
<dbReference type="RefSeq" id="WP_114565143.1">
    <property type="nucleotide sequence ID" value="NZ_CP031088.1"/>
</dbReference>
<evidence type="ECO:0000256" key="1">
    <source>
        <dbReference type="SAM" id="Phobius"/>
    </source>
</evidence>
<name>A0A345DQQ3_9MOLU</name>
<evidence type="ECO:0000256" key="2">
    <source>
        <dbReference type="SAM" id="SignalP"/>
    </source>
</evidence>
<reference evidence="4" key="1">
    <citation type="submission" date="2018-07" db="EMBL/GenBank/DDBJ databases">
        <title>Complete Genome Sequence of Spiroplasma phoeniceum.</title>
        <authorList>
            <person name="Davis R.E."/>
            <person name="Shao J.Y."/>
            <person name="Zhao Y."/>
            <person name="Silver A."/>
            <person name="Stump z."/>
            <person name="Gasparich G."/>
        </authorList>
    </citation>
    <scope>NUCLEOTIDE SEQUENCE [LARGE SCALE GENOMIC DNA]</scope>
    <source>
        <strain evidence="4">P40</strain>
    </source>
</reference>
<sequence>MKKLIVIFGALGLSSSGLSGALMATPALNPSNQTVSQEFIMKDIIEDISNSELVPSNVYSLLNSDKKPSKVKTNSGFKMLKKFQNFTKKAYKEFKADAKSLGKKIILPKAIETGLDKVEKISQTGIKDIVKRNHGIKNFFTKKTNKVKKVVNSGLQGMKTTGAAVKTFAKKDGKNFKIFLKTHGKNIKTVIKKEAVLAYKGLKKAPRILGKVIGQFTNGLLFALFGGLAPGSIGIVLGSATIGAVYYSYNNPDKAKSFANSAIDTTKNTASSTVQFLKTWWPF</sequence>
<feature type="chain" id="PRO_5017062631" description="Spiroplasma plectrovirus-related protein" evidence="2">
    <location>
        <begin position="25"/>
        <end position="283"/>
    </location>
</feature>
<evidence type="ECO:0000313" key="4">
    <source>
        <dbReference type="Proteomes" id="UP000253689"/>
    </source>
</evidence>
<feature type="signal peptide" evidence="2">
    <location>
        <begin position="1"/>
        <end position="24"/>
    </location>
</feature>
<dbReference type="KEGG" id="sphh:SDAV_001579"/>
<accession>A0A345DQQ3</accession>
<organism evidence="3 4">
    <name type="scientific">Spiroplasma phoeniceum P40</name>
    <dbReference type="NCBI Taxonomy" id="1276259"/>
    <lineage>
        <taxon>Bacteria</taxon>
        <taxon>Bacillati</taxon>
        <taxon>Mycoplasmatota</taxon>
        <taxon>Mollicutes</taxon>
        <taxon>Entomoplasmatales</taxon>
        <taxon>Spiroplasmataceae</taxon>
        <taxon>Spiroplasma</taxon>
    </lineage>
</organism>
<protein>
    <recommendedName>
        <fullName evidence="5">Spiroplasma plectrovirus-related protein</fullName>
    </recommendedName>
</protein>
<dbReference type="AlphaFoldDB" id="A0A345DQQ3"/>
<evidence type="ECO:0000313" key="3">
    <source>
        <dbReference type="EMBL" id="AXF96544.1"/>
    </source>
</evidence>
<dbReference type="EMBL" id="CP031088">
    <property type="protein sequence ID" value="AXF96544.1"/>
    <property type="molecule type" value="Genomic_DNA"/>
</dbReference>
<dbReference type="Proteomes" id="UP000253689">
    <property type="component" value="Chromosome"/>
</dbReference>
<keyword evidence="1" id="KW-0812">Transmembrane</keyword>